<gene>
    <name evidence="1" type="ORF">LCGC14_1956710</name>
</gene>
<dbReference type="EMBL" id="LAZR01021463">
    <property type="protein sequence ID" value="KKL85238.1"/>
    <property type="molecule type" value="Genomic_DNA"/>
</dbReference>
<accession>A0A0F9FG12</accession>
<proteinExistence type="predicted"/>
<sequence>MPGIKELYRKSYLFEIVDKNNPSVIVEAFTLIIPPDNIEIEEPQRVTRTKTFGGVFIDDMGPDIMPIRISGSTGGSTVRRTFIPSSVTSPQSTQDFNGKTSFYHFRNTIMRYKDNKTRKDTFFNFEIHLYDLSVIPEDVTLASADIENIAEGYVVSLEKFKMTRSKEKPLFYNYSIEMVALRKMGSPTNIYKAPVVPADVFSLLGTIRRGLRTVQSYFTDIKNVFDQIEDVFDLIDDLDEKLASFVNQTANLVVFPSVLARRILTSIKTLGLAVEGSFYDAVTLMGKQEDEFNQVLLATREIEYSSSSLVVFSKTPNSVGSVVKKLNIEPSTTQSGLTRYEGVTEVEAELTDNMLNISIEDIVTYIIYGYFIVIATSATTLEELALNYYGNASQAYLIADFNNFTSHDDINVGDQIQIPVLTRGASVEN</sequence>
<name>A0A0F9FG12_9ZZZZ</name>
<evidence type="ECO:0000313" key="1">
    <source>
        <dbReference type="EMBL" id="KKL85238.1"/>
    </source>
</evidence>
<reference evidence="1" key="1">
    <citation type="journal article" date="2015" name="Nature">
        <title>Complex archaea that bridge the gap between prokaryotes and eukaryotes.</title>
        <authorList>
            <person name="Spang A."/>
            <person name="Saw J.H."/>
            <person name="Jorgensen S.L."/>
            <person name="Zaremba-Niedzwiedzka K."/>
            <person name="Martijn J."/>
            <person name="Lind A.E."/>
            <person name="van Eijk R."/>
            <person name="Schleper C."/>
            <person name="Guy L."/>
            <person name="Ettema T.J."/>
        </authorList>
    </citation>
    <scope>NUCLEOTIDE SEQUENCE</scope>
</reference>
<organism evidence="1">
    <name type="scientific">marine sediment metagenome</name>
    <dbReference type="NCBI Taxonomy" id="412755"/>
    <lineage>
        <taxon>unclassified sequences</taxon>
        <taxon>metagenomes</taxon>
        <taxon>ecological metagenomes</taxon>
    </lineage>
</organism>
<protein>
    <recommendedName>
        <fullName evidence="2">LysM domain-containing protein</fullName>
    </recommendedName>
</protein>
<dbReference type="AlphaFoldDB" id="A0A0F9FG12"/>
<feature type="non-terminal residue" evidence="1">
    <location>
        <position position="429"/>
    </location>
</feature>
<comment type="caution">
    <text evidence="1">The sequence shown here is derived from an EMBL/GenBank/DDBJ whole genome shotgun (WGS) entry which is preliminary data.</text>
</comment>
<evidence type="ECO:0008006" key="2">
    <source>
        <dbReference type="Google" id="ProtNLM"/>
    </source>
</evidence>